<protein>
    <submittedName>
        <fullName evidence="3">PucR-like helix-turn-helix protein</fullName>
    </submittedName>
</protein>
<dbReference type="AlphaFoldDB" id="A0A495XHY5"/>
<dbReference type="Pfam" id="PF13556">
    <property type="entry name" value="HTH_30"/>
    <property type="match status" value="1"/>
</dbReference>
<name>A0A495XHY5_9PSEU</name>
<evidence type="ECO:0000313" key="3">
    <source>
        <dbReference type="EMBL" id="RKT73622.1"/>
    </source>
</evidence>
<reference evidence="3 4" key="1">
    <citation type="submission" date="2018-10" db="EMBL/GenBank/DDBJ databases">
        <title>Sequencing the genomes of 1000 actinobacteria strains.</title>
        <authorList>
            <person name="Klenk H.-P."/>
        </authorList>
    </citation>
    <scope>NUCLEOTIDE SEQUENCE [LARGE SCALE GENOMIC DNA]</scope>
    <source>
        <strain evidence="3 4">DSM 43911</strain>
    </source>
</reference>
<evidence type="ECO:0000259" key="1">
    <source>
        <dbReference type="Pfam" id="PF07905"/>
    </source>
</evidence>
<dbReference type="InterPro" id="IPR051448">
    <property type="entry name" value="CdaR-like_regulators"/>
</dbReference>
<dbReference type="Pfam" id="PF07905">
    <property type="entry name" value="PucR"/>
    <property type="match status" value="1"/>
</dbReference>
<sequence length="471" mass="49333">MVVPLRDVVGRPELGLAVLCGADLLDRPVAWAHVSELSDPAPFLLGREFLLTAGVNFPTDVDRYVARLAERDVTALGFGVTPVHDEVPAALVTSCAARGLPLIAVPPATPFLAVSQAVGALIAEAQNAELRLLADSQRALTRAAVRPRPVEGTVRALALALDGWALLLTPAGVVAGAGAAPVPTDDLLALAGKVAAGRGPRSAATEVAGDHVVLNPVDHATVLVVGRPTPFSVADRAVVAVALGLLGLLRADPAEGRAARLATRLLLTDDRASAADPLADLVGRPPHRVVAGHGPDDHDRLTRLLGTPLVDTADDGFRAVVTGPVDLDALHRHGWLAGVSSPATAVDLPDAAREAGALLRRARAEGVSQQADTRAGVAALVDPVRARRFALALLAPLKDNRTPHLVETARTWLAHNGNWDRTAAALGVHRNSVRHRIAHVERALDLDLSRAQHRADLWCALEWLPDGWPGP</sequence>
<feature type="domain" description="PucR C-terminal helix-turn-helix" evidence="2">
    <location>
        <begin position="405"/>
        <end position="462"/>
    </location>
</feature>
<organism evidence="3 4">
    <name type="scientific">Saccharothrix variisporea</name>
    <dbReference type="NCBI Taxonomy" id="543527"/>
    <lineage>
        <taxon>Bacteria</taxon>
        <taxon>Bacillati</taxon>
        <taxon>Actinomycetota</taxon>
        <taxon>Actinomycetes</taxon>
        <taxon>Pseudonocardiales</taxon>
        <taxon>Pseudonocardiaceae</taxon>
        <taxon>Saccharothrix</taxon>
    </lineage>
</organism>
<accession>A0A495XHY5</accession>
<dbReference type="InterPro" id="IPR025736">
    <property type="entry name" value="PucR_C-HTH_dom"/>
</dbReference>
<dbReference type="RefSeq" id="WP_121227535.1">
    <property type="nucleotide sequence ID" value="NZ_JBIUBA010000016.1"/>
</dbReference>
<evidence type="ECO:0000313" key="4">
    <source>
        <dbReference type="Proteomes" id="UP000272729"/>
    </source>
</evidence>
<keyword evidence="4" id="KW-1185">Reference proteome</keyword>
<dbReference type="PANTHER" id="PTHR33744:SF1">
    <property type="entry name" value="DNA-BINDING TRANSCRIPTIONAL ACTIVATOR ADER"/>
    <property type="match status" value="1"/>
</dbReference>
<dbReference type="InterPro" id="IPR012914">
    <property type="entry name" value="PucR_dom"/>
</dbReference>
<dbReference type="InterPro" id="IPR042070">
    <property type="entry name" value="PucR_C-HTH_sf"/>
</dbReference>
<dbReference type="Gene3D" id="1.10.10.2840">
    <property type="entry name" value="PucR C-terminal helix-turn-helix domain"/>
    <property type="match status" value="1"/>
</dbReference>
<dbReference type="OrthoDB" id="8450798at2"/>
<gene>
    <name evidence="3" type="ORF">DFJ66_6959</name>
</gene>
<evidence type="ECO:0000259" key="2">
    <source>
        <dbReference type="Pfam" id="PF13556"/>
    </source>
</evidence>
<comment type="caution">
    <text evidence="3">The sequence shown here is derived from an EMBL/GenBank/DDBJ whole genome shotgun (WGS) entry which is preliminary data.</text>
</comment>
<feature type="domain" description="Purine catabolism PurC-like" evidence="1">
    <location>
        <begin position="7"/>
        <end position="122"/>
    </location>
</feature>
<dbReference type="EMBL" id="RBXR01000001">
    <property type="protein sequence ID" value="RKT73622.1"/>
    <property type="molecule type" value="Genomic_DNA"/>
</dbReference>
<proteinExistence type="predicted"/>
<dbReference type="Proteomes" id="UP000272729">
    <property type="component" value="Unassembled WGS sequence"/>
</dbReference>
<dbReference type="PANTHER" id="PTHR33744">
    <property type="entry name" value="CARBOHYDRATE DIACID REGULATOR"/>
    <property type="match status" value="1"/>
</dbReference>